<feature type="chain" id="PRO_5040446823" evidence="3">
    <location>
        <begin position="25"/>
        <end position="247"/>
    </location>
</feature>
<keyword evidence="5" id="KW-1185">Reference proteome</keyword>
<comment type="caution">
    <text evidence="4">The sequence shown here is derived from an EMBL/GenBank/DDBJ whole genome shotgun (WGS) entry which is preliminary data.</text>
</comment>
<dbReference type="Proteomes" id="UP000756921">
    <property type="component" value="Unassembled WGS sequence"/>
</dbReference>
<feature type="transmembrane region" description="Helical" evidence="2">
    <location>
        <begin position="144"/>
        <end position="167"/>
    </location>
</feature>
<keyword evidence="2" id="KW-1133">Transmembrane helix</keyword>
<organism evidence="4 5">
    <name type="scientific">Paraphaeosphaeria minitans</name>
    <dbReference type="NCBI Taxonomy" id="565426"/>
    <lineage>
        <taxon>Eukaryota</taxon>
        <taxon>Fungi</taxon>
        <taxon>Dikarya</taxon>
        <taxon>Ascomycota</taxon>
        <taxon>Pezizomycotina</taxon>
        <taxon>Dothideomycetes</taxon>
        <taxon>Pleosporomycetidae</taxon>
        <taxon>Pleosporales</taxon>
        <taxon>Massarineae</taxon>
        <taxon>Didymosphaeriaceae</taxon>
        <taxon>Paraphaeosphaeria</taxon>
    </lineage>
</organism>
<evidence type="ECO:0000256" key="1">
    <source>
        <dbReference type="SAM" id="MobiDB-lite"/>
    </source>
</evidence>
<feature type="region of interest" description="Disordered" evidence="1">
    <location>
        <begin position="222"/>
        <end position="247"/>
    </location>
</feature>
<gene>
    <name evidence="4" type="ORF">PMIN01_08268</name>
</gene>
<keyword evidence="2" id="KW-0812">Transmembrane</keyword>
<evidence type="ECO:0000256" key="3">
    <source>
        <dbReference type="SAM" id="SignalP"/>
    </source>
</evidence>
<accession>A0A9P6GGE9</accession>
<feature type="signal peptide" evidence="3">
    <location>
        <begin position="1"/>
        <end position="24"/>
    </location>
</feature>
<evidence type="ECO:0000313" key="4">
    <source>
        <dbReference type="EMBL" id="KAF9733925.1"/>
    </source>
</evidence>
<dbReference type="OrthoDB" id="4157427at2759"/>
<keyword evidence="2" id="KW-0472">Membrane</keyword>
<proteinExistence type="predicted"/>
<dbReference type="AlphaFoldDB" id="A0A9P6GGE9"/>
<evidence type="ECO:0000256" key="2">
    <source>
        <dbReference type="SAM" id="Phobius"/>
    </source>
</evidence>
<dbReference type="EMBL" id="WJXW01000008">
    <property type="protein sequence ID" value="KAF9733925.1"/>
    <property type="molecule type" value="Genomic_DNA"/>
</dbReference>
<sequence>MDHPYGSQLRFSLGLVFFLTLVVASLGSSLATFTDDKCLDSLEGIEGPNGYPNGTCTPLDIKGPAWKSFQVVGLDHGCTPTVYGKDEDPTNPCSSKTLEFAHIATCYNRSWVYYSIDFCDVPNGTPSPSASAASQSAPRNHTGAIAGGIVGGICGLALVVGLIFWYTRGNRAGRPARPKGLPPTPRFELPTHHAKQEISSTQVYPPQEIGRASVHMESVELEGRSVVTTDESGSRKPISGDNIQFQR</sequence>
<name>A0A9P6GGE9_9PLEO</name>
<reference evidence="4" key="1">
    <citation type="journal article" date="2020" name="Mol. Plant Microbe Interact.">
        <title>Genome Sequence of the Biocontrol Agent Coniothyrium minitans strain Conio (IMI 134523).</title>
        <authorList>
            <person name="Patel D."/>
            <person name="Shittu T.A."/>
            <person name="Baroncelli R."/>
            <person name="Muthumeenakshi S."/>
            <person name="Osborne T.H."/>
            <person name="Janganan T.K."/>
            <person name="Sreenivasaprasad S."/>
        </authorList>
    </citation>
    <scope>NUCLEOTIDE SEQUENCE</scope>
    <source>
        <strain evidence="4">Conio</strain>
    </source>
</reference>
<keyword evidence="3" id="KW-0732">Signal</keyword>
<evidence type="ECO:0000313" key="5">
    <source>
        <dbReference type="Proteomes" id="UP000756921"/>
    </source>
</evidence>
<protein>
    <submittedName>
        <fullName evidence="4">Uncharacterized protein</fullName>
    </submittedName>
</protein>